<dbReference type="InterPro" id="IPR029063">
    <property type="entry name" value="SAM-dependent_MTases_sf"/>
</dbReference>
<reference evidence="2" key="1">
    <citation type="submission" date="2019-09" db="EMBL/GenBank/DDBJ databases">
        <title>Isolation and complete genome sequencing of Methylocystis species.</title>
        <authorList>
            <person name="Rumah B.L."/>
            <person name="Stead C.E."/>
            <person name="Stevens B.C."/>
            <person name="Minton N.P."/>
            <person name="Grosse-Honebrink A."/>
            <person name="Zhang Y."/>
        </authorList>
    </citation>
    <scope>NUCLEOTIDE SEQUENCE [LARGE SCALE GENOMIC DNA]</scope>
    <source>
        <strain evidence="2">BRCS1</strain>
    </source>
</reference>
<organism evidence="1 2">
    <name type="scientific">Methylocystis rosea</name>
    <dbReference type="NCBI Taxonomy" id="173366"/>
    <lineage>
        <taxon>Bacteria</taxon>
        <taxon>Pseudomonadati</taxon>
        <taxon>Pseudomonadota</taxon>
        <taxon>Alphaproteobacteria</taxon>
        <taxon>Hyphomicrobiales</taxon>
        <taxon>Methylocystaceae</taxon>
        <taxon>Methylocystis</taxon>
    </lineage>
</organism>
<dbReference type="RefSeq" id="WP_154452935.1">
    <property type="nucleotide sequence ID" value="NZ_CP044328.1"/>
</dbReference>
<dbReference type="Gene3D" id="3.40.50.150">
    <property type="entry name" value="Vaccinia Virus protein VP39"/>
    <property type="match status" value="1"/>
</dbReference>
<keyword evidence="2" id="KW-1185">Reference proteome</keyword>
<reference evidence="1 2" key="2">
    <citation type="journal article" date="2021" name="AMB Express">
        <title>Isolation and characterisation of Methylocystis spp. for poly-3-hydroxybutyrate production using waste methane feedstocks.</title>
        <authorList>
            <person name="Rumah B.L."/>
            <person name="Stead C.E."/>
            <person name="Claxton Stevens B.H."/>
            <person name="Minton N.P."/>
            <person name="Grosse-Honebrink A."/>
            <person name="Zhang Y."/>
        </authorList>
    </citation>
    <scope>NUCLEOTIDE SEQUENCE [LARGE SCALE GENOMIC DNA]</scope>
    <source>
        <strain evidence="1 2">BRCS1</strain>
    </source>
</reference>
<protein>
    <submittedName>
        <fullName evidence="1">Uncharacterized protein</fullName>
    </submittedName>
</protein>
<gene>
    <name evidence="1" type="ORF">F7D13_12250</name>
</gene>
<evidence type="ECO:0000313" key="2">
    <source>
        <dbReference type="Proteomes" id="UP000424673"/>
    </source>
</evidence>
<dbReference type="EMBL" id="CP044328">
    <property type="protein sequence ID" value="QGM94728.1"/>
    <property type="molecule type" value="Genomic_DNA"/>
</dbReference>
<evidence type="ECO:0000313" key="1">
    <source>
        <dbReference type="EMBL" id="QGM94728.1"/>
    </source>
</evidence>
<proteinExistence type="predicted"/>
<dbReference type="Proteomes" id="UP000424673">
    <property type="component" value="Chromosome"/>
</dbReference>
<accession>A0ABX6EKX4</accession>
<dbReference type="SUPFAM" id="SSF53335">
    <property type="entry name" value="S-adenosyl-L-methionine-dependent methyltransferases"/>
    <property type="match status" value="1"/>
</dbReference>
<name>A0ABX6EKX4_9HYPH</name>
<sequence length="552" mass="60319">MSRSPSESDLSRLAPEFHRDGNVHRLEIREIPLNGLFASLAGLAPRAVLAPGNTGGSGGKEIAAAVTVADGLIVTFRRDLAPVSLIQSFVAGLFDRWAAVGQRKGALEPVMIDPEIDLTLWTPSAAGLADAATRLWTEISRGGRPDPLDGLTTPSVYGNKYRMARTLYAIAAAKLPKGSPVLDIMSGTGVVTRMLARRHTVTSNDANPYAALLTRVQSIAFGSDGEREASTLLEQLSKPWSTHVRLLRDRYAAALTAEEVFLHGELSEKSVEHYVAFAQNAIPAAQRDGPSGGDLVTTRYANAYFGVAQAIEIDAIRIAIDALNNSDESRRDLCLAALVLAACTCNPGPHFAQPRKVSSQATLRDIVERRARSVGWEFEVALRRLASREPLPLPMGPTTCSDWRLALDAFNRATQASGVRTVYLDPPYSKLQYSRYYHVLNVLLANDYPPIFGAGRYPPRSYRFSSRFEYQPSMAKREFEDIIGRCADCGIGLMINYGERGFVSIDALVEMMSNRYRSIDIFSEPLRHHSQGRSLSHAGGGQVTEFVIVAQP</sequence>